<evidence type="ECO:0000256" key="10">
    <source>
        <dbReference type="ARBA" id="ARBA00049091"/>
    </source>
</evidence>
<reference evidence="13 14" key="1">
    <citation type="journal article" date="2019" name="Nat. Commun.">
        <title>A new type of DNA phosphorothioation-based antiviral system in archaea.</title>
        <authorList>
            <person name="Xiong L."/>
            <person name="Liu S."/>
            <person name="Chen S."/>
            <person name="Xiao Y."/>
            <person name="Zhu B."/>
            <person name="Gao Y."/>
            <person name="Zhang Y."/>
            <person name="Chen B."/>
            <person name="Luo J."/>
            <person name="Deng Z."/>
            <person name="Chen X."/>
            <person name="Wang L."/>
            <person name="Chen S."/>
        </authorList>
    </citation>
    <scope>NUCLEOTIDE SEQUENCE [LARGE SCALE GENOMIC DNA]</scope>
    <source>
        <strain evidence="13 14">JCM 10635</strain>
    </source>
</reference>
<dbReference type="EMBL" id="CP031305">
    <property type="protein sequence ID" value="QCC54338.1"/>
    <property type="molecule type" value="Genomic_DNA"/>
</dbReference>
<feature type="domain" description="Thioredoxin" evidence="12">
    <location>
        <begin position="3"/>
        <end position="148"/>
    </location>
</feature>
<evidence type="ECO:0000256" key="11">
    <source>
        <dbReference type="PIRSR" id="PIRSR000239-1"/>
    </source>
</evidence>
<dbReference type="InterPro" id="IPR013766">
    <property type="entry name" value="Thioredoxin_domain"/>
</dbReference>
<evidence type="ECO:0000256" key="1">
    <source>
        <dbReference type="ARBA" id="ARBA00011245"/>
    </source>
</evidence>
<accession>A0A4D6HME0</accession>
<evidence type="ECO:0000256" key="3">
    <source>
        <dbReference type="ARBA" id="ARBA00022559"/>
    </source>
</evidence>
<evidence type="ECO:0000259" key="12">
    <source>
        <dbReference type="PROSITE" id="PS51352"/>
    </source>
</evidence>
<dbReference type="Proteomes" id="UP000296822">
    <property type="component" value="Chromosome"/>
</dbReference>
<comment type="similarity">
    <text evidence="9">Belongs to the peroxiredoxin family. BCP/PrxQ subfamily.</text>
</comment>
<keyword evidence="6" id="KW-1015">Disulfide bond</keyword>
<evidence type="ECO:0000256" key="6">
    <source>
        <dbReference type="ARBA" id="ARBA00023157"/>
    </source>
</evidence>
<evidence type="ECO:0000256" key="8">
    <source>
        <dbReference type="ARBA" id="ARBA00032824"/>
    </source>
</evidence>
<protein>
    <recommendedName>
        <fullName evidence="2">thioredoxin-dependent peroxiredoxin</fullName>
        <ecNumber evidence="2">1.11.1.24</ecNumber>
    </recommendedName>
    <alternativeName>
        <fullName evidence="8">Thioredoxin peroxidase</fullName>
    </alternativeName>
</protein>
<dbReference type="PROSITE" id="PS51352">
    <property type="entry name" value="THIOREDOXIN_2"/>
    <property type="match status" value="1"/>
</dbReference>
<dbReference type="SUPFAM" id="SSF52833">
    <property type="entry name" value="Thioredoxin-like"/>
    <property type="match status" value="1"/>
</dbReference>
<dbReference type="InterPro" id="IPR036249">
    <property type="entry name" value="Thioredoxin-like_sf"/>
</dbReference>
<evidence type="ECO:0000256" key="4">
    <source>
        <dbReference type="ARBA" id="ARBA00022862"/>
    </source>
</evidence>
<keyword evidence="4" id="KW-0049">Antioxidant</keyword>
<dbReference type="PANTHER" id="PTHR42801:SF4">
    <property type="entry name" value="AHPC_TSA FAMILY PROTEIN"/>
    <property type="match status" value="1"/>
</dbReference>
<dbReference type="InterPro" id="IPR024706">
    <property type="entry name" value="Peroxiredoxin_AhpC-typ"/>
</dbReference>
<dbReference type="GO" id="GO:0008379">
    <property type="term" value="F:thioredoxin peroxidase activity"/>
    <property type="evidence" value="ECO:0007669"/>
    <property type="project" value="TreeGrafter"/>
</dbReference>
<dbReference type="EC" id="1.11.1.24" evidence="2"/>
<evidence type="ECO:0000313" key="14">
    <source>
        <dbReference type="Proteomes" id="UP000296822"/>
    </source>
</evidence>
<feature type="active site" description="Cysteine sulfenic acid (-SOH) intermediate; for peroxidase activity" evidence="11">
    <location>
        <position position="43"/>
    </location>
</feature>
<evidence type="ECO:0000256" key="9">
    <source>
        <dbReference type="ARBA" id="ARBA00038489"/>
    </source>
</evidence>
<dbReference type="PIRSF" id="PIRSF000239">
    <property type="entry name" value="AHPC"/>
    <property type="match status" value="1"/>
</dbReference>
<keyword evidence="5" id="KW-0560">Oxidoreductase</keyword>
<dbReference type="KEGG" id="nbg:DV706_07450"/>
<keyword evidence="3" id="KW-0575">Peroxidase</keyword>
<proteinExistence type="inferred from homology"/>
<organism evidence="13 14">
    <name type="scientific">Natronorubrum bangense</name>
    <dbReference type="NCBI Taxonomy" id="61858"/>
    <lineage>
        <taxon>Archaea</taxon>
        <taxon>Methanobacteriati</taxon>
        <taxon>Methanobacteriota</taxon>
        <taxon>Stenosarchaea group</taxon>
        <taxon>Halobacteria</taxon>
        <taxon>Halobacteriales</taxon>
        <taxon>Natrialbaceae</taxon>
        <taxon>Natronorubrum</taxon>
    </lineage>
</organism>
<evidence type="ECO:0000256" key="7">
    <source>
        <dbReference type="ARBA" id="ARBA00023284"/>
    </source>
</evidence>
<gene>
    <name evidence="13" type="ORF">DV706_07450</name>
</gene>
<dbReference type="GO" id="GO:0005737">
    <property type="term" value="C:cytoplasm"/>
    <property type="evidence" value="ECO:0007669"/>
    <property type="project" value="TreeGrafter"/>
</dbReference>
<dbReference type="InterPro" id="IPR000866">
    <property type="entry name" value="AhpC/TSA"/>
</dbReference>
<dbReference type="GeneID" id="39851081"/>
<name>A0A4D6HME0_9EURY</name>
<evidence type="ECO:0000256" key="5">
    <source>
        <dbReference type="ARBA" id="ARBA00023002"/>
    </source>
</evidence>
<dbReference type="PANTHER" id="PTHR42801">
    <property type="entry name" value="THIOREDOXIN-DEPENDENT PEROXIDE REDUCTASE"/>
    <property type="match status" value="1"/>
</dbReference>
<dbReference type="Gene3D" id="3.40.30.10">
    <property type="entry name" value="Glutaredoxin"/>
    <property type="match status" value="1"/>
</dbReference>
<dbReference type="Pfam" id="PF00578">
    <property type="entry name" value="AhpC-TSA"/>
    <property type="match status" value="1"/>
</dbReference>
<evidence type="ECO:0000256" key="2">
    <source>
        <dbReference type="ARBA" id="ARBA00013017"/>
    </source>
</evidence>
<dbReference type="GO" id="GO:0034599">
    <property type="term" value="P:cellular response to oxidative stress"/>
    <property type="evidence" value="ECO:0007669"/>
    <property type="project" value="TreeGrafter"/>
</dbReference>
<keyword evidence="7" id="KW-0676">Redox-active center</keyword>
<comment type="catalytic activity">
    <reaction evidence="10">
        <text>a hydroperoxide + [thioredoxin]-dithiol = an alcohol + [thioredoxin]-disulfide + H2O</text>
        <dbReference type="Rhea" id="RHEA:62620"/>
        <dbReference type="Rhea" id="RHEA-COMP:10698"/>
        <dbReference type="Rhea" id="RHEA-COMP:10700"/>
        <dbReference type="ChEBI" id="CHEBI:15377"/>
        <dbReference type="ChEBI" id="CHEBI:29950"/>
        <dbReference type="ChEBI" id="CHEBI:30879"/>
        <dbReference type="ChEBI" id="CHEBI:35924"/>
        <dbReference type="ChEBI" id="CHEBI:50058"/>
        <dbReference type="EC" id="1.11.1.24"/>
    </reaction>
</comment>
<evidence type="ECO:0000313" key="13">
    <source>
        <dbReference type="EMBL" id="QCC54338.1"/>
    </source>
</evidence>
<comment type="subunit">
    <text evidence="1">Monomer.</text>
</comment>
<dbReference type="InterPro" id="IPR050924">
    <property type="entry name" value="Peroxiredoxin_BCP/PrxQ"/>
</dbReference>
<sequence>MPLTAGDDAPTVTAPTQDGEAVTLEFDEPTVVYFYPKDDTPGCTIEANQFQRERETYQDAGVDVYGVSIDDVDSHQSFCEQEGLEFDLLADPDAEIADAFDVDLRDSGVTKRTTFFLADGEVQTVYENVDPDGHARDVLLEAIDDGLVTLPE</sequence>
<dbReference type="GO" id="GO:0045454">
    <property type="term" value="P:cell redox homeostasis"/>
    <property type="evidence" value="ECO:0007669"/>
    <property type="project" value="TreeGrafter"/>
</dbReference>
<dbReference type="AlphaFoldDB" id="A0A4D6HME0"/>
<dbReference type="RefSeq" id="WP_006065250.1">
    <property type="nucleotide sequence ID" value="NZ_CP031305.1"/>
</dbReference>
<dbReference type="CDD" id="cd03017">
    <property type="entry name" value="PRX_BCP"/>
    <property type="match status" value="1"/>
</dbReference>